<dbReference type="PANTHER" id="PTHR12993">
    <property type="entry name" value="N-ACETYLGLUCOSAMINYL-PHOSPHATIDYLINOSITOL DE-N-ACETYLASE-RELATED"/>
    <property type="match status" value="1"/>
</dbReference>
<protein>
    <submittedName>
        <fullName evidence="1">PIG-L family deacetylase</fullName>
    </submittedName>
</protein>
<organism evidence="1 2">
    <name type="scientific">Candidatus Gemmiger avistercoris</name>
    <dbReference type="NCBI Taxonomy" id="2838606"/>
    <lineage>
        <taxon>Bacteria</taxon>
        <taxon>Bacillati</taxon>
        <taxon>Bacillota</taxon>
        <taxon>Clostridia</taxon>
        <taxon>Eubacteriales</taxon>
        <taxon>Gemmiger</taxon>
    </lineage>
</organism>
<comment type="caution">
    <text evidence="1">The sequence shown here is derived from an EMBL/GenBank/DDBJ whole genome shotgun (WGS) entry which is preliminary data.</text>
</comment>
<evidence type="ECO:0000313" key="1">
    <source>
        <dbReference type="EMBL" id="HIZ62475.1"/>
    </source>
</evidence>
<gene>
    <name evidence="1" type="ORF">H9724_06890</name>
</gene>
<dbReference type="InterPro" id="IPR003737">
    <property type="entry name" value="GlcNAc_PI_deacetylase-related"/>
</dbReference>
<dbReference type="EMBL" id="DXBF01000055">
    <property type="protein sequence ID" value="HIZ62475.1"/>
    <property type="molecule type" value="Genomic_DNA"/>
</dbReference>
<reference evidence="1" key="2">
    <citation type="submission" date="2021-04" db="EMBL/GenBank/DDBJ databases">
        <authorList>
            <person name="Gilroy R."/>
        </authorList>
    </citation>
    <scope>NUCLEOTIDE SEQUENCE</scope>
    <source>
        <strain evidence="1">CHK188-11489</strain>
    </source>
</reference>
<dbReference type="SUPFAM" id="SSF102588">
    <property type="entry name" value="LmbE-like"/>
    <property type="match status" value="1"/>
</dbReference>
<reference evidence="1" key="1">
    <citation type="journal article" date="2021" name="PeerJ">
        <title>Extensive microbial diversity within the chicken gut microbiome revealed by metagenomics and culture.</title>
        <authorList>
            <person name="Gilroy R."/>
            <person name="Ravi A."/>
            <person name="Getino M."/>
            <person name="Pursley I."/>
            <person name="Horton D.L."/>
            <person name="Alikhan N.F."/>
            <person name="Baker D."/>
            <person name="Gharbi K."/>
            <person name="Hall N."/>
            <person name="Watson M."/>
            <person name="Adriaenssens E.M."/>
            <person name="Foster-Nyarko E."/>
            <person name="Jarju S."/>
            <person name="Secka A."/>
            <person name="Antonio M."/>
            <person name="Oren A."/>
            <person name="Chaudhuri R.R."/>
            <person name="La Ragione R."/>
            <person name="Hildebrand F."/>
            <person name="Pallen M.J."/>
        </authorList>
    </citation>
    <scope>NUCLEOTIDE SEQUENCE</scope>
    <source>
        <strain evidence="1">CHK188-11489</strain>
    </source>
</reference>
<accession>A0A9D2FKS6</accession>
<proteinExistence type="predicted"/>
<dbReference type="AlphaFoldDB" id="A0A9D2FKS6"/>
<evidence type="ECO:0000313" key="2">
    <source>
        <dbReference type="Proteomes" id="UP000824105"/>
    </source>
</evidence>
<name>A0A9D2FKS6_9FIRM</name>
<dbReference type="PANTHER" id="PTHR12993:SF11">
    <property type="entry name" value="N-ACETYLGLUCOSAMINYL-PHOSPHATIDYLINOSITOL DE-N-ACETYLASE"/>
    <property type="match status" value="1"/>
</dbReference>
<dbReference type="Pfam" id="PF02585">
    <property type="entry name" value="PIG-L"/>
    <property type="match status" value="1"/>
</dbReference>
<dbReference type="InterPro" id="IPR024078">
    <property type="entry name" value="LmbE-like_dom_sf"/>
</dbReference>
<sequence>MRKVLILAPHTDDGELGCGATISKLIRQGAQVYYVAFSSCVDSLPAGAAPDTLIREMHRATTALGIPEENTRVLDFQVRHFEDHRQDVLESMVKLNREINPDIVFSPSVHDVHQDHATIANECLRCFKKKTIYQYEAPWNNFTFDNQVFCCVTEEDVENKIRAIQCYDSQEGRDYVHPDFLRGLLITHGVQIGRRYAEVFEVPRLIFNEGESL</sequence>
<dbReference type="GO" id="GO:0016811">
    <property type="term" value="F:hydrolase activity, acting on carbon-nitrogen (but not peptide) bonds, in linear amides"/>
    <property type="evidence" value="ECO:0007669"/>
    <property type="project" value="TreeGrafter"/>
</dbReference>
<dbReference type="Proteomes" id="UP000824105">
    <property type="component" value="Unassembled WGS sequence"/>
</dbReference>
<dbReference type="Gene3D" id="3.40.50.10320">
    <property type="entry name" value="LmbE-like"/>
    <property type="match status" value="1"/>
</dbReference>